<dbReference type="AlphaFoldDB" id="A0A344TVT6"/>
<proteinExistence type="predicted"/>
<sequence length="239" mass="25532">MISEPELEGEWGADRPAGQAGRPAQAPPEEGDRAAVRRPRGPWAWALAGAVLASAGWAAVPELRDRYATTPRIAYRHAENLCRETGLDTLVKATAPVMTRHPSHREGPAVDWAHCEYFTEWEEGGTSYQMQVLVELHKKADPAVEFGQGSGLFPEALSAAAAAEAAEVPGLGERALMVEAPAFISGPRLRVLDGGAVFTLSVTWLGDVDKRGGTPGPDEDAVKAAMIEDMRALMGGLRK</sequence>
<dbReference type="RefSeq" id="WP_114053953.1">
    <property type="nucleotide sequence ID" value="NZ_CP030862.1"/>
</dbReference>
<gene>
    <name evidence="2" type="ORF">C0216_04230</name>
</gene>
<accession>A0A344TVT6</accession>
<dbReference type="Proteomes" id="UP000252004">
    <property type="component" value="Chromosome"/>
</dbReference>
<evidence type="ECO:0008006" key="4">
    <source>
        <dbReference type="Google" id="ProtNLM"/>
    </source>
</evidence>
<evidence type="ECO:0000256" key="1">
    <source>
        <dbReference type="SAM" id="MobiDB-lite"/>
    </source>
</evidence>
<evidence type="ECO:0000313" key="2">
    <source>
        <dbReference type="EMBL" id="AXE22757.1"/>
    </source>
</evidence>
<keyword evidence="3" id="KW-1185">Reference proteome</keyword>
<reference evidence="2 3" key="1">
    <citation type="submission" date="2018-01" db="EMBL/GenBank/DDBJ databases">
        <title>Draft genome Sequence of streptomyces globosus LZH-48.</title>
        <authorList>
            <person name="Ran K."/>
            <person name="Li Z."/>
            <person name="Wei S."/>
            <person name="Dong R."/>
        </authorList>
    </citation>
    <scope>NUCLEOTIDE SEQUENCE [LARGE SCALE GENOMIC DNA]</scope>
    <source>
        <strain evidence="2 3">LZH-48</strain>
    </source>
</reference>
<feature type="compositionally biased region" description="Low complexity" evidence="1">
    <location>
        <begin position="15"/>
        <end position="28"/>
    </location>
</feature>
<name>A0A344TVT6_9ACTN</name>
<evidence type="ECO:0000313" key="3">
    <source>
        <dbReference type="Proteomes" id="UP000252004"/>
    </source>
</evidence>
<dbReference type="OrthoDB" id="4515152at2"/>
<dbReference type="KEGG" id="sgz:C0216_04230"/>
<feature type="region of interest" description="Disordered" evidence="1">
    <location>
        <begin position="1"/>
        <end position="37"/>
    </location>
</feature>
<dbReference type="EMBL" id="CP030862">
    <property type="protein sequence ID" value="AXE22757.1"/>
    <property type="molecule type" value="Genomic_DNA"/>
</dbReference>
<organism evidence="2 3">
    <name type="scientific">Streptomyces globosus</name>
    <dbReference type="NCBI Taxonomy" id="68209"/>
    <lineage>
        <taxon>Bacteria</taxon>
        <taxon>Bacillati</taxon>
        <taxon>Actinomycetota</taxon>
        <taxon>Actinomycetes</taxon>
        <taxon>Kitasatosporales</taxon>
        <taxon>Streptomycetaceae</taxon>
        <taxon>Streptomyces</taxon>
    </lineage>
</organism>
<protein>
    <recommendedName>
        <fullName evidence="4">DUF3558 domain-containing protein</fullName>
    </recommendedName>
</protein>
<feature type="compositionally biased region" description="Acidic residues" evidence="1">
    <location>
        <begin position="1"/>
        <end position="11"/>
    </location>
</feature>